<feature type="compositionally biased region" description="Basic and acidic residues" evidence="5">
    <location>
        <begin position="155"/>
        <end position="179"/>
    </location>
</feature>
<keyword evidence="7" id="KW-1185">Reference proteome</keyword>
<dbReference type="Gene3D" id="1.20.58.900">
    <property type="match status" value="1"/>
</dbReference>
<dbReference type="Pfam" id="PF02759">
    <property type="entry name" value="RUN"/>
    <property type="match status" value="1"/>
</dbReference>
<dbReference type="CTD" id="146923"/>
<evidence type="ECO:0000313" key="8">
    <source>
        <dbReference type="RefSeq" id="XP_025773421.1"/>
    </source>
</evidence>
<feature type="domain" description="RUN" evidence="6">
    <location>
        <begin position="421"/>
        <end position="602"/>
    </location>
</feature>
<dbReference type="GeneID" id="112854171"/>
<dbReference type="RefSeq" id="XP_025773421.1">
    <property type="nucleotide sequence ID" value="XM_025917636.1"/>
</dbReference>
<feature type="compositionally biased region" description="Low complexity" evidence="5">
    <location>
        <begin position="41"/>
        <end position="69"/>
    </location>
</feature>
<evidence type="ECO:0000259" key="6">
    <source>
        <dbReference type="PROSITE" id="PS50826"/>
    </source>
</evidence>
<dbReference type="CDD" id="cd17683">
    <property type="entry name" value="RUN_RUNDC1"/>
    <property type="match status" value="1"/>
</dbReference>
<dbReference type="Pfam" id="PF26030">
    <property type="entry name" value="RUNDC1"/>
    <property type="match status" value="1"/>
</dbReference>
<dbReference type="PANTHER" id="PTHR47194:SF5">
    <property type="entry name" value="RUN DOMAIN-CONTAINING PROTEIN 1"/>
    <property type="match status" value="1"/>
</dbReference>
<dbReference type="InterPro" id="IPR004012">
    <property type="entry name" value="Run_dom"/>
</dbReference>
<dbReference type="SMART" id="SM00593">
    <property type="entry name" value="RUN"/>
    <property type="match status" value="1"/>
</dbReference>
<dbReference type="Proteomes" id="UP000515131">
    <property type="component" value="Unplaced"/>
</dbReference>
<gene>
    <name evidence="8" type="primary">RUNDC1</name>
</gene>
<name>A0A6P6HDS6_PUMCO</name>
<organism evidence="7 8">
    <name type="scientific">Puma concolor</name>
    <name type="common">Mountain lion</name>
    <name type="synonym">Felis concolor</name>
    <dbReference type="NCBI Taxonomy" id="9696"/>
    <lineage>
        <taxon>Eukaryota</taxon>
        <taxon>Metazoa</taxon>
        <taxon>Chordata</taxon>
        <taxon>Craniata</taxon>
        <taxon>Vertebrata</taxon>
        <taxon>Euteleostomi</taxon>
        <taxon>Mammalia</taxon>
        <taxon>Eutheria</taxon>
        <taxon>Laurasiatheria</taxon>
        <taxon>Carnivora</taxon>
        <taxon>Feliformia</taxon>
        <taxon>Felidae</taxon>
        <taxon>Felinae</taxon>
        <taxon>Puma</taxon>
    </lineage>
</organism>
<feature type="region of interest" description="Disordered" evidence="5">
    <location>
        <begin position="1"/>
        <end position="79"/>
    </location>
</feature>
<evidence type="ECO:0000256" key="5">
    <source>
        <dbReference type="SAM" id="MobiDB-lite"/>
    </source>
</evidence>
<evidence type="ECO:0000256" key="4">
    <source>
        <dbReference type="ARBA" id="ARBA00072888"/>
    </source>
</evidence>
<protein>
    <recommendedName>
        <fullName evidence="4">RUN domain-containing protein 1</fullName>
    </recommendedName>
</protein>
<accession>A0A6P6HDS6</accession>
<dbReference type="FunFam" id="1.20.58.900:FF:000012">
    <property type="entry name" value="RUN domain-containing protein 1"/>
    <property type="match status" value="1"/>
</dbReference>
<keyword evidence="1" id="KW-0597">Phosphoprotein</keyword>
<dbReference type="AlphaFoldDB" id="A0A6P6HDS6"/>
<evidence type="ECO:0000256" key="3">
    <source>
        <dbReference type="ARBA" id="ARBA00055063"/>
    </source>
</evidence>
<evidence type="ECO:0000313" key="7">
    <source>
        <dbReference type="Proteomes" id="UP000515131"/>
    </source>
</evidence>
<evidence type="ECO:0000256" key="1">
    <source>
        <dbReference type="ARBA" id="ARBA00022553"/>
    </source>
</evidence>
<evidence type="ECO:0000256" key="2">
    <source>
        <dbReference type="ARBA" id="ARBA00023054"/>
    </source>
</evidence>
<feature type="region of interest" description="Disordered" evidence="5">
    <location>
        <begin position="301"/>
        <end position="331"/>
    </location>
</feature>
<reference evidence="8" key="1">
    <citation type="submission" date="2025-08" db="UniProtKB">
        <authorList>
            <consortium name="RefSeq"/>
        </authorList>
    </citation>
    <scope>IDENTIFICATION</scope>
    <source>
        <tissue evidence="8">Blood</tissue>
    </source>
</reference>
<dbReference type="InterPro" id="IPR058732">
    <property type="entry name" value="RUNDC1_M"/>
</dbReference>
<dbReference type="InterPro" id="IPR037213">
    <property type="entry name" value="Run_dom_sf"/>
</dbReference>
<comment type="function">
    <text evidence="3">May play a role as p53/TP53 inhibitor and thus may have oncogenic activity.</text>
</comment>
<dbReference type="PROSITE" id="PS50826">
    <property type="entry name" value="RUN"/>
    <property type="match status" value="1"/>
</dbReference>
<feature type="region of interest" description="Disordered" evidence="5">
    <location>
        <begin position="139"/>
        <end position="179"/>
    </location>
</feature>
<keyword evidence="2" id="KW-0175">Coiled coil</keyword>
<sequence>MAAVEASAEPVTVVAAVGPKAKDEEEEEEESPPPCEAVRWAPVGAVAEAGPGTAAFSEEAAAEEPGAAPGSPPDSPGRTLRRLRAERRRLDSALLALSSHFAQVQFRLRQVVRGAPAEQQRLLRELEDFAFRGCPHVLGYGGSEDPASDDGDGLPGDRPRLRGENQSEQEKRERLETQREKQKELILQLKTQLDDLETFAYQEGSYDSLPQSVVLERQRVIIDELIKKLDMNLNEDISSLSTEELRQRVDAAVAQIVNPARVKEQLVEQLKTQIRDLEMFINFIQDEVGSPLQADSAHCECKASGKTGSGSTRTDSGRLPPGNSKTKAEDVKKVQETGLHLMRRALAVLQIFAVSQFGCATGQIPPTLWQRSQADRDYSPLLKRLEVSVDRVKQLALRHQPHDHVITSANLQDLSLGGKDELTTAVRKELTVAVRDLLAHGLYASSPGMSLVMAPIACLLPAFSSAPEAMHPWELFVKYYHAKNGRAYVESPARKLSQSFALPVMGGTVVTPKQSLLTAIHMVLTEHDPFKRSADSELKALVCMALNEQRLVSWVNLICKSGSLIEPHYQPWSYMAHTGFESALNLLSRLSSLKFSLPVDLAVRQLKNIKDAF</sequence>
<proteinExistence type="predicted"/>
<dbReference type="PANTHER" id="PTHR47194">
    <property type="entry name" value="SORTING NEXIN-29-RELATED"/>
    <property type="match status" value="1"/>
</dbReference>
<dbReference type="SUPFAM" id="SSF140741">
    <property type="entry name" value="RUN domain-like"/>
    <property type="match status" value="1"/>
</dbReference>